<evidence type="ECO:0000313" key="3">
    <source>
        <dbReference type="Proteomes" id="UP000603708"/>
    </source>
</evidence>
<dbReference type="AlphaFoldDB" id="A0A919L858"/>
<dbReference type="Proteomes" id="UP000603708">
    <property type="component" value="Unassembled WGS sequence"/>
</dbReference>
<sequence length="152" mass="16649">MVRVGQRAGGAWAASKNAVKECWPCHRFGQVGDIRHTTRRVRILGTTPHPTPLGSDPDQHGQRKPMTRTPPERRGPAATTRPQTGRKREYVSKKLNMPASAPERGQPVKGTPGAHPYSPAPARERAKNSEGRSKNGPSPATFDCSKSRDDRI</sequence>
<protein>
    <submittedName>
        <fullName evidence="2">Uncharacterized protein</fullName>
    </submittedName>
</protein>
<gene>
    <name evidence="2" type="ORF">GCM10018793_57380</name>
</gene>
<name>A0A919L858_9ACTN</name>
<reference evidence="2" key="2">
    <citation type="submission" date="2020-09" db="EMBL/GenBank/DDBJ databases">
        <authorList>
            <person name="Sun Q."/>
            <person name="Ohkuma M."/>
        </authorList>
    </citation>
    <scope>NUCLEOTIDE SEQUENCE</scope>
    <source>
        <strain evidence="2">JCM 5069</strain>
    </source>
</reference>
<reference evidence="2" key="1">
    <citation type="journal article" date="2014" name="Int. J. Syst. Evol. Microbiol.">
        <title>Complete genome sequence of Corynebacterium casei LMG S-19264T (=DSM 44701T), isolated from a smear-ripened cheese.</title>
        <authorList>
            <consortium name="US DOE Joint Genome Institute (JGI-PGF)"/>
            <person name="Walter F."/>
            <person name="Albersmeier A."/>
            <person name="Kalinowski J."/>
            <person name="Ruckert C."/>
        </authorList>
    </citation>
    <scope>NUCLEOTIDE SEQUENCE</scope>
    <source>
        <strain evidence="2">JCM 5069</strain>
    </source>
</reference>
<keyword evidence="3" id="KW-1185">Reference proteome</keyword>
<evidence type="ECO:0000256" key="1">
    <source>
        <dbReference type="SAM" id="MobiDB-lite"/>
    </source>
</evidence>
<dbReference type="EMBL" id="BNCD01000021">
    <property type="protein sequence ID" value="GHH86231.1"/>
    <property type="molecule type" value="Genomic_DNA"/>
</dbReference>
<feature type="compositionally biased region" description="Basic and acidic residues" evidence="1">
    <location>
        <begin position="122"/>
        <end position="133"/>
    </location>
</feature>
<organism evidence="2 3">
    <name type="scientific">Streptomyces sulfonofaciens</name>
    <dbReference type="NCBI Taxonomy" id="68272"/>
    <lineage>
        <taxon>Bacteria</taxon>
        <taxon>Bacillati</taxon>
        <taxon>Actinomycetota</taxon>
        <taxon>Actinomycetes</taxon>
        <taxon>Kitasatosporales</taxon>
        <taxon>Streptomycetaceae</taxon>
        <taxon>Streptomyces</taxon>
    </lineage>
</organism>
<comment type="caution">
    <text evidence="2">The sequence shown here is derived from an EMBL/GenBank/DDBJ whole genome shotgun (WGS) entry which is preliminary data.</text>
</comment>
<accession>A0A919L858</accession>
<proteinExistence type="predicted"/>
<feature type="region of interest" description="Disordered" evidence="1">
    <location>
        <begin position="42"/>
        <end position="152"/>
    </location>
</feature>
<evidence type="ECO:0000313" key="2">
    <source>
        <dbReference type="EMBL" id="GHH86231.1"/>
    </source>
</evidence>